<accession>A0A5K1AX15</accession>
<dbReference type="SUPFAM" id="SSF55455">
    <property type="entry name" value="SRF-like"/>
    <property type="match status" value="1"/>
</dbReference>
<dbReference type="GO" id="GO:0045944">
    <property type="term" value="P:positive regulation of transcription by RNA polymerase II"/>
    <property type="evidence" value="ECO:0007669"/>
    <property type="project" value="InterPro"/>
</dbReference>
<dbReference type="EMBL" id="LR721780">
    <property type="protein sequence ID" value="VVW06957.1"/>
    <property type="molecule type" value="Genomic_DNA"/>
</dbReference>
<dbReference type="PANTHER" id="PTHR11945:SF534">
    <property type="entry name" value="MYOCYTE-SPECIFIC ENHANCER FACTOR 2"/>
    <property type="match status" value="1"/>
</dbReference>
<dbReference type="InterPro" id="IPR033897">
    <property type="entry name" value="SRF-like_MADS-box"/>
</dbReference>
<evidence type="ECO:0000256" key="3">
    <source>
        <dbReference type="ARBA" id="ARBA00023125"/>
    </source>
</evidence>
<dbReference type="CDD" id="cd00266">
    <property type="entry name" value="MADS_SRF_like"/>
    <property type="match status" value="1"/>
</dbReference>
<organism evidence="7">
    <name type="scientific">Nymphaea colorata</name>
    <name type="common">pocket water lily</name>
    <dbReference type="NCBI Taxonomy" id="210225"/>
    <lineage>
        <taxon>Eukaryota</taxon>
        <taxon>Viridiplantae</taxon>
        <taxon>Streptophyta</taxon>
        <taxon>Embryophyta</taxon>
        <taxon>Tracheophyta</taxon>
        <taxon>Spermatophyta</taxon>
        <taxon>Magnoliopsida</taxon>
        <taxon>Nymphaeales</taxon>
        <taxon>Nymphaeaceae</taxon>
        <taxon>Nymphaea</taxon>
    </lineage>
</organism>
<dbReference type="GO" id="GO:0046983">
    <property type="term" value="F:protein dimerization activity"/>
    <property type="evidence" value="ECO:0007669"/>
    <property type="project" value="InterPro"/>
</dbReference>
<sequence>MRKRRTNMGWIPDRRMRHITFSKRRKGLFKKAQQLCRLTGATVGIVCFNEVGNPFTFVYPPLANANGNDGENVHQRLLSIMKQHHGHSGRKLPPVAVEESKSFSEEIISRDLPQPAAAMTTLEHRSSMVVVL</sequence>
<dbReference type="InterPro" id="IPR002100">
    <property type="entry name" value="TF_MADSbox"/>
</dbReference>
<dbReference type="SMART" id="SM00432">
    <property type="entry name" value="MADS"/>
    <property type="match status" value="1"/>
</dbReference>
<dbReference type="PRINTS" id="PR00404">
    <property type="entry name" value="MADSDOMAIN"/>
</dbReference>
<evidence type="ECO:0000313" key="7">
    <source>
        <dbReference type="EMBL" id="VVW06957.1"/>
    </source>
</evidence>
<reference evidence="7" key="1">
    <citation type="submission" date="2019-09" db="EMBL/GenBank/DDBJ databases">
        <authorList>
            <person name="Zhang L."/>
        </authorList>
    </citation>
    <scope>NUCLEOTIDE SEQUENCE</scope>
</reference>
<keyword evidence="4" id="KW-0804">Transcription</keyword>
<gene>
    <name evidence="7" type="ORF">NYM_LOCUS12773</name>
</gene>
<dbReference type="Gramene" id="NC2G0037910.1">
    <property type="protein sequence ID" value="NC2G0037910.1:cds"/>
    <property type="gene ID" value="NC2G0037910"/>
</dbReference>
<protein>
    <recommendedName>
        <fullName evidence="6">MADS-box domain-containing protein</fullName>
    </recommendedName>
</protein>
<proteinExistence type="predicted"/>
<dbReference type="Gene3D" id="3.40.1810.10">
    <property type="entry name" value="Transcription factor, MADS-box"/>
    <property type="match status" value="1"/>
</dbReference>
<feature type="domain" description="MADS-box" evidence="6">
    <location>
        <begin position="1"/>
        <end position="61"/>
    </location>
</feature>
<dbReference type="AlphaFoldDB" id="A0A5K1AX15"/>
<dbReference type="InterPro" id="IPR036879">
    <property type="entry name" value="TF_MADSbox_sf"/>
</dbReference>
<comment type="subcellular location">
    <subcellularLocation>
        <location evidence="1">Nucleus</location>
    </subcellularLocation>
</comment>
<dbReference type="Pfam" id="PF00319">
    <property type="entry name" value="SRF-TF"/>
    <property type="match status" value="1"/>
</dbReference>
<dbReference type="PROSITE" id="PS50066">
    <property type="entry name" value="MADS_BOX_2"/>
    <property type="match status" value="1"/>
</dbReference>
<keyword evidence="2" id="KW-0805">Transcription regulation</keyword>
<dbReference type="GO" id="GO:0000981">
    <property type="term" value="F:DNA-binding transcription factor activity, RNA polymerase II-specific"/>
    <property type="evidence" value="ECO:0007669"/>
    <property type="project" value="InterPro"/>
</dbReference>
<name>A0A5K1AX15_9MAGN</name>
<evidence type="ECO:0000256" key="4">
    <source>
        <dbReference type="ARBA" id="ARBA00023163"/>
    </source>
</evidence>
<dbReference type="GO" id="GO:0005634">
    <property type="term" value="C:nucleus"/>
    <property type="evidence" value="ECO:0007669"/>
    <property type="project" value="UniProtKB-SubCell"/>
</dbReference>
<dbReference type="GO" id="GO:0000978">
    <property type="term" value="F:RNA polymerase II cis-regulatory region sequence-specific DNA binding"/>
    <property type="evidence" value="ECO:0007669"/>
    <property type="project" value="TreeGrafter"/>
</dbReference>
<dbReference type="PANTHER" id="PTHR11945">
    <property type="entry name" value="MADS BOX PROTEIN"/>
    <property type="match status" value="1"/>
</dbReference>
<evidence type="ECO:0000256" key="2">
    <source>
        <dbReference type="ARBA" id="ARBA00023015"/>
    </source>
</evidence>
<keyword evidence="3" id="KW-0238">DNA-binding</keyword>
<evidence type="ECO:0000256" key="1">
    <source>
        <dbReference type="ARBA" id="ARBA00004123"/>
    </source>
</evidence>
<evidence type="ECO:0000259" key="6">
    <source>
        <dbReference type="PROSITE" id="PS50066"/>
    </source>
</evidence>
<keyword evidence="5" id="KW-0539">Nucleus</keyword>
<evidence type="ECO:0000256" key="5">
    <source>
        <dbReference type="ARBA" id="ARBA00023242"/>
    </source>
</evidence>